<feature type="non-terminal residue" evidence="1">
    <location>
        <position position="395"/>
    </location>
</feature>
<dbReference type="InterPro" id="IPR013783">
    <property type="entry name" value="Ig-like_fold"/>
</dbReference>
<name>A0A381N333_9ZZZZ</name>
<evidence type="ECO:0000313" key="1">
    <source>
        <dbReference type="EMBL" id="SUZ48937.1"/>
    </source>
</evidence>
<sequence length="395" mass="43805">MIIKSKYFLIIMVLFLSCEGPLFEIPPEPDTTAPLVVITNPADNATLSDSVLVTIYASDNDEVNLVQLFINDSLVLDSMEAPYEYNWNTIEYTEDEFHNIRARAVDYANNDNQTSPVRVMVDNNDNIKPTGSLLYPFSGQVLNGSISIIAEADDNDSLKSVVFYINGDSVGVKTTVPFIYEWDTTLEFDDYYYVINVQVNDASNNHITLGPISVYIDNEENIQVDTTPPTGNIVYPPAAAVVSGNVTIEIDAFDNEKVEKVEIIIDGSFSVVDQSAPYEYVWNTTTYTEDMDHFISATVTDSSGNNTNLMPVTVFVDNEENVIDDTTPPSVVITSPAANQTVSGSISINAAAFDNVAVSKVEFYHNTDLHSTDNSYPYEASWNTQDETEDSEHIW</sequence>
<reference evidence="1" key="1">
    <citation type="submission" date="2018-05" db="EMBL/GenBank/DDBJ databases">
        <authorList>
            <person name="Lanie J.A."/>
            <person name="Ng W.-L."/>
            <person name="Kazmierczak K.M."/>
            <person name="Andrzejewski T.M."/>
            <person name="Davidsen T.M."/>
            <person name="Wayne K.J."/>
            <person name="Tettelin H."/>
            <person name="Glass J.I."/>
            <person name="Rusch D."/>
            <person name="Podicherti R."/>
            <person name="Tsui H.-C.T."/>
            <person name="Winkler M.E."/>
        </authorList>
    </citation>
    <scope>NUCLEOTIDE SEQUENCE</scope>
</reference>
<organism evidence="1">
    <name type="scientific">marine metagenome</name>
    <dbReference type="NCBI Taxonomy" id="408172"/>
    <lineage>
        <taxon>unclassified sequences</taxon>
        <taxon>metagenomes</taxon>
        <taxon>ecological metagenomes</taxon>
    </lineage>
</organism>
<accession>A0A381N333</accession>
<dbReference type="PROSITE" id="PS51257">
    <property type="entry name" value="PROKAR_LIPOPROTEIN"/>
    <property type="match status" value="1"/>
</dbReference>
<gene>
    <name evidence="1" type="ORF">METZ01_LOCUS1791</name>
</gene>
<dbReference type="Pfam" id="PF17957">
    <property type="entry name" value="Big_7"/>
    <property type="match status" value="4"/>
</dbReference>
<protein>
    <submittedName>
        <fullName evidence="1">Uncharacterized protein</fullName>
    </submittedName>
</protein>
<dbReference type="Gene3D" id="2.60.40.10">
    <property type="entry name" value="Immunoglobulins"/>
    <property type="match status" value="4"/>
</dbReference>
<dbReference type="AlphaFoldDB" id="A0A381N333"/>
<dbReference type="EMBL" id="UINC01000095">
    <property type="protein sequence ID" value="SUZ48937.1"/>
    <property type="molecule type" value="Genomic_DNA"/>
</dbReference>
<proteinExistence type="predicted"/>